<sequence>MTEGGYSVTLLRQGSYTRSQDGSSLRTCNTILLRGPSGSIIVNPGSVWNTRTLISLLKSAGIESPEKEITHVICTDGRAEHVGCMSLFEGAAMMIVGFDIQKRGDIFVEHDFGDGIAPYEFDEYLYVIGTPGQRGHQVSLMVRGWITNDNQTDNEKPGQIAITGNLFTDRTDASRVSFFDALEGNHGDSLGDKENSINCWRRSRQYVLDRADWIIPEYGEAFKLPVANLEIFQILPDRPSRLYSDRILRAYLRL</sequence>
<evidence type="ECO:0000313" key="2">
    <source>
        <dbReference type="Proteomes" id="UP000822476"/>
    </source>
</evidence>
<keyword evidence="2" id="KW-1185">Reference proteome</keyword>
<dbReference type="OrthoDB" id="10250730at2759"/>
<name>A0A8S9YUQ1_9TREM</name>
<gene>
    <name evidence="1" type="ORF">EG68_09062</name>
</gene>
<accession>A0A8S9YUQ1</accession>
<organism evidence="1 2">
    <name type="scientific">Paragonimus skrjabini miyazakii</name>
    <dbReference type="NCBI Taxonomy" id="59628"/>
    <lineage>
        <taxon>Eukaryota</taxon>
        <taxon>Metazoa</taxon>
        <taxon>Spiralia</taxon>
        <taxon>Lophotrochozoa</taxon>
        <taxon>Platyhelminthes</taxon>
        <taxon>Trematoda</taxon>
        <taxon>Digenea</taxon>
        <taxon>Plagiorchiida</taxon>
        <taxon>Troglotremata</taxon>
        <taxon>Troglotrematidae</taxon>
        <taxon>Paragonimus</taxon>
    </lineage>
</organism>
<dbReference type="AlphaFoldDB" id="A0A8S9YUQ1"/>
<reference evidence="1" key="1">
    <citation type="submission" date="2019-07" db="EMBL/GenBank/DDBJ databases">
        <title>Annotation for the trematode Paragonimus miyazaki's.</title>
        <authorList>
            <person name="Choi Y.-J."/>
        </authorList>
    </citation>
    <scope>NUCLEOTIDE SEQUENCE</scope>
    <source>
        <strain evidence="1">Japan</strain>
    </source>
</reference>
<dbReference type="PANTHER" id="PTHR23200">
    <property type="entry name" value="METALLO-BETA-LACTAMASE DOMAIN-CONTAINING PROTEIN 1"/>
    <property type="match status" value="1"/>
</dbReference>
<dbReference type="Proteomes" id="UP000822476">
    <property type="component" value="Unassembled WGS sequence"/>
</dbReference>
<dbReference type="InterPro" id="IPR036866">
    <property type="entry name" value="RibonucZ/Hydroxyglut_hydro"/>
</dbReference>
<proteinExistence type="predicted"/>
<dbReference type="Gene3D" id="3.60.15.10">
    <property type="entry name" value="Ribonuclease Z/Hydroxyacylglutathione hydrolase-like"/>
    <property type="match status" value="1"/>
</dbReference>
<dbReference type="InterPro" id="IPR039344">
    <property type="entry name" value="MBLAC1"/>
</dbReference>
<dbReference type="EMBL" id="JTDE01004839">
    <property type="protein sequence ID" value="KAF7252966.1"/>
    <property type="molecule type" value="Genomic_DNA"/>
</dbReference>
<dbReference type="PANTHER" id="PTHR23200:SF48">
    <property type="entry name" value="METALLO-BETA-LACTAMASE DOMAIN-CONTAINING PROTEIN 1"/>
    <property type="match status" value="1"/>
</dbReference>
<evidence type="ECO:0000313" key="1">
    <source>
        <dbReference type="EMBL" id="KAF7252966.1"/>
    </source>
</evidence>
<comment type="caution">
    <text evidence="1">The sequence shown here is derived from an EMBL/GenBank/DDBJ whole genome shotgun (WGS) entry which is preliminary data.</text>
</comment>
<dbReference type="SUPFAM" id="SSF56281">
    <property type="entry name" value="Metallo-hydrolase/oxidoreductase"/>
    <property type="match status" value="1"/>
</dbReference>
<protein>
    <submittedName>
        <fullName evidence="1">Metallo-beta-lactamase domain-containing protein 1</fullName>
    </submittedName>
</protein>